<evidence type="ECO:0000313" key="10">
    <source>
        <dbReference type="EMBL" id="PIU36229.1"/>
    </source>
</evidence>
<dbReference type="AlphaFoldDB" id="A0A2M6YS10"/>
<dbReference type="GO" id="GO:0005886">
    <property type="term" value="C:plasma membrane"/>
    <property type="evidence" value="ECO:0007669"/>
    <property type="project" value="UniProtKB-SubCell"/>
</dbReference>
<dbReference type="Pfam" id="PF03840">
    <property type="entry name" value="SecG"/>
    <property type="match status" value="1"/>
</dbReference>
<evidence type="ECO:0000256" key="3">
    <source>
        <dbReference type="ARBA" id="ARBA00022448"/>
    </source>
</evidence>
<dbReference type="Proteomes" id="UP000229502">
    <property type="component" value="Unassembled WGS sequence"/>
</dbReference>
<keyword evidence="6 9" id="KW-1133">Transmembrane helix</keyword>
<dbReference type="NCBIfam" id="TIGR00810">
    <property type="entry name" value="secG"/>
    <property type="match status" value="1"/>
</dbReference>
<evidence type="ECO:0000256" key="2">
    <source>
        <dbReference type="ARBA" id="ARBA00008445"/>
    </source>
</evidence>
<dbReference type="PRINTS" id="PR01651">
    <property type="entry name" value="SECGEXPORT"/>
</dbReference>
<evidence type="ECO:0000256" key="6">
    <source>
        <dbReference type="ARBA" id="ARBA00022989"/>
    </source>
</evidence>
<gene>
    <name evidence="10" type="primary">secG</name>
    <name evidence="10" type="ORF">COT03_00520</name>
</gene>
<comment type="function">
    <text evidence="9">Involved in protein export. Participates in an early event of protein translocation.</text>
</comment>
<keyword evidence="5 9" id="KW-0653">Protein transport</keyword>
<dbReference type="GO" id="GO:0009306">
    <property type="term" value="P:protein secretion"/>
    <property type="evidence" value="ECO:0007669"/>
    <property type="project" value="UniProtKB-UniRule"/>
</dbReference>
<dbReference type="EMBL" id="PEWZ01000030">
    <property type="protein sequence ID" value="PIU36229.1"/>
    <property type="molecule type" value="Genomic_DNA"/>
</dbReference>
<comment type="similarity">
    <text evidence="2 9">Belongs to the SecG family.</text>
</comment>
<reference evidence="11" key="1">
    <citation type="submission" date="2017-09" db="EMBL/GenBank/DDBJ databases">
        <title>Depth-based differentiation of microbial function through sediment-hosted aquifers and enrichment of novel symbionts in the deep terrestrial subsurface.</title>
        <authorList>
            <person name="Probst A.J."/>
            <person name="Ladd B."/>
            <person name="Jarett J.K."/>
            <person name="Geller-Mcgrath D.E."/>
            <person name="Sieber C.M.K."/>
            <person name="Emerson J.B."/>
            <person name="Anantharaman K."/>
            <person name="Thomas B.C."/>
            <person name="Malmstrom R."/>
            <person name="Stieglmeier M."/>
            <person name="Klingl A."/>
            <person name="Woyke T."/>
            <person name="Ryan C.M."/>
            <person name="Banfield J.F."/>
        </authorList>
    </citation>
    <scope>NUCLEOTIDE SEQUENCE [LARGE SCALE GENOMIC DNA]</scope>
</reference>
<organism evidence="10 11">
    <name type="scientific">Candidatus Shapirobacteria bacterium CG07_land_8_20_14_0_80_39_18</name>
    <dbReference type="NCBI Taxonomy" id="1974882"/>
    <lineage>
        <taxon>Bacteria</taxon>
        <taxon>Candidatus Shapironibacteriota</taxon>
    </lineage>
</organism>
<evidence type="ECO:0000256" key="8">
    <source>
        <dbReference type="ARBA" id="ARBA00023136"/>
    </source>
</evidence>
<evidence type="ECO:0000256" key="7">
    <source>
        <dbReference type="ARBA" id="ARBA00023010"/>
    </source>
</evidence>
<evidence type="ECO:0000313" key="11">
    <source>
        <dbReference type="Proteomes" id="UP000229502"/>
    </source>
</evidence>
<comment type="caution">
    <text evidence="10">The sequence shown here is derived from an EMBL/GenBank/DDBJ whole genome shotgun (WGS) entry which is preliminary data.</text>
</comment>
<evidence type="ECO:0000256" key="5">
    <source>
        <dbReference type="ARBA" id="ARBA00022927"/>
    </source>
</evidence>
<dbReference type="InterPro" id="IPR004692">
    <property type="entry name" value="SecG"/>
</dbReference>
<evidence type="ECO:0000256" key="4">
    <source>
        <dbReference type="ARBA" id="ARBA00022692"/>
    </source>
</evidence>
<sequence length="71" mass="7547">MKTVFLVIQIILNIVLAFLILLQGKGAGLDPLFGGSGAYSTRRGVEKAVFYATIAVAVLFFLSSIAQLLTS</sequence>
<name>A0A2M6YS10_9BACT</name>
<comment type="caution">
    <text evidence="9">Lacks conserved residue(s) required for the propagation of feature annotation.</text>
</comment>
<keyword evidence="7 9" id="KW-0811">Translocation</keyword>
<feature type="transmembrane region" description="Helical" evidence="9">
    <location>
        <begin position="50"/>
        <end position="69"/>
    </location>
</feature>
<evidence type="ECO:0000256" key="1">
    <source>
        <dbReference type="ARBA" id="ARBA00004141"/>
    </source>
</evidence>
<keyword evidence="9" id="KW-1003">Cell membrane</keyword>
<protein>
    <recommendedName>
        <fullName evidence="9">Protein-export membrane protein SecG</fullName>
    </recommendedName>
</protein>
<dbReference type="GO" id="GO:0015450">
    <property type="term" value="F:protein-transporting ATPase activity"/>
    <property type="evidence" value="ECO:0007669"/>
    <property type="project" value="UniProtKB-UniRule"/>
</dbReference>
<evidence type="ECO:0000256" key="9">
    <source>
        <dbReference type="RuleBase" id="RU365087"/>
    </source>
</evidence>
<keyword evidence="8 9" id="KW-0472">Membrane</keyword>
<accession>A0A2M6YS10</accession>
<keyword evidence="3 9" id="KW-0813">Transport</keyword>
<comment type="subcellular location">
    <subcellularLocation>
        <location evidence="9">Cell membrane</location>
        <topology evidence="9">Multi-pass membrane protein</topology>
    </subcellularLocation>
    <subcellularLocation>
        <location evidence="1">Membrane</location>
        <topology evidence="1">Multi-pass membrane protein</topology>
    </subcellularLocation>
</comment>
<proteinExistence type="inferred from homology"/>
<keyword evidence="4 9" id="KW-0812">Transmembrane</keyword>